<comment type="subcellular location">
    <subcellularLocation>
        <location evidence="1">Membrane</location>
        <topology evidence="1">Multi-pass membrane protein</topology>
    </subcellularLocation>
</comment>
<dbReference type="GO" id="GO:0015293">
    <property type="term" value="F:symporter activity"/>
    <property type="evidence" value="ECO:0007669"/>
    <property type="project" value="UniProtKB-KW"/>
</dbReference>
<feature type="transmembrane region" description="Helical" evidence="8">
    <location>
        <begin position="325"/>
        <end position="344"/>
    </location>
</feature>
<feature type="transmembrane region" description="Helical" evidence="8">
    <location>
        <begin position="418"/>
        <end position="439"/>
    </location>
</feature>
<dbReference type="Proteomes" id="UP000050790">
    <property type="component" value="Unassembled WGS sequence"/>
</dbReference>
<feature type="transmembrane region" description="Helical" evidence="8">
    <location>
        <begin position="151"/>
        <end position="167"/>
    </location>
</feature>
<keyword evidence="4" id="KW-0769">Symport</keyword>
<feature type="compositionally biased region" description="Low complexity" evidence="7">
    <location>
        <begin position="709"/>
        <end position="718"/>
    </location>
</feature>
<dbReference type="Pfam" id="PF07690">
    <property type="entry name" value="MFS_1"/>
    <property type="match status" value="1"/>
</dbReference>
<dbReference type="PANTHER" id="PTHR11662">
    <property type="entry name" value="SOLUTE CARRIER FAMILY 17"/>
    <property type="match status" value="1"/>
</dbReference>
<accession>A0AA84ZSS1</accession>
<evidence type="ECO:0000256" key="5">
    <source>
        <dbReference type="ARBA" id="ARBA00022989"/>
    </source>
</evidence>
<evidence type="ECO:0000313" key="11">
    <source>
        <dbReference type="WBParaSite" id="SMRG1_47040.1"/>
    </source>
</evidence>
<keyword evidence="3 8" id="KW-0812">Transmembrane</keyword>
<dbReference type="SUPFAM" id="SSF103473">
    <property type="entry name" value="MFS general substrate transporter"/>
    <property type="match status" value="1"/>
</dbReference>
<feature type="transmembrane region" description="Helical" evidence="8">
    <location>
        <begin position="356"/>
        <end position="384"/>
    </location>
</feature>
<dbReference type="WBParaSite" id="SMRG1_47040.1">
    <property type="protein sequence ID" value="SMRG1_47040.1"/>
    <property type="gene ID" value="SMRG1_47040"/>
</dbReference>
<dbReference type="Gene3D" id="1.20.1250.20">
    <property type="entry name" value="MFS general substrate transporter like domains"/>
    <property type="match status" value="2"/>
</dbReference>
<feature type="region of interest" description="Disordered" evidence="7">
    <location>
        <begin position="696"/>
        <end position="729"/>
    </location>
</feature>
<evidence type="ECO:0000256" key="1">
    <source>
        <dbReference type="ARBA" id="ARBA00004141"/>
    </source>
</evidence>
<evidence type="ECO:0000256" key="7">
    <source>
        <dbReference type="SAM" id="MobiDB-lite"/>
    </source>
</evidence>
<proteinExistence type="predicted"/>
<feature type="domain" description="Major facilitator superfamily (MFS) profile" evidence="9">
    <location>
        <begin position="259"/>
        <end position="680"/>
    </location>
</feature>
<organism evidence="10 11">
    <name type="scientific">Schistosoma margrebowiei</name>
    <dbReference type="NCBI Taxonomy" id="48269"/>
    <lineage>
        <taxon>Eukaryota</taxon>
        <taxon>Metazoa</taxon>
        <taxon>Spiralia</taxon>
        <taxon>Lophotrochozoa</taxon>
        <taxon>Platyhelminthes</taxon>
        <taxon>Trematoda</taxon>
        <taxon>Digenea</taxon>
        <taxon>Strigeidida</taxon>
        <taxon>Schistosomatoidea</taxon>
        <taxon>Schistosomatidae</taxon>
        <taxon>Schistosoma</taxon>
    </lineage>
</organism>
<keyword evidence="6 8" id="KW-0472">Membrane</keyword>
<evidence type="ECO:0000256" key="3">
    <source>
        <dbReference type="ARBA" id="ARBA00022692"/>
    </source>
</evidence>
<feature type="transmembrane region" description="Helical" evidence="8">
    <location>
        <begin position="298"/>
        <end position="319"/>
    </location>
</feature>
<dbReference type="PROSITE" id="PS50850">
    <property type="entry name" value="MFS"/>
    <property type="match status" value="1"/>
</dbReference>
<protein>
    <recommendedName>
        <fullName evidence="9">Major facilitator superfamily (MFS) profile domain-containing protein</fullName>
    </recommendedName>
</protein>
<reference evidence="11" key="1">
    <citation type="submission" date="2023-11" db="UniProtKB">
        <authorList>
            <consortium name="WormBaseParasite"/>
        </authorList>
    </citation>
    <scope>IDENTIFICATION</scope>
</reference>
<dbReference type="InterPro" id="IPR020846">
    <property type="entry name" value="MFS_dom"/>
</dbReference>
<feature type="transmembrane region" description="Helical" evidence="8">
    <location>
        <begin position="390"/>
        <end position="411"/>
    </location>
</feature>
<feature type="transmembrane region" description="Helical" evidence="8">
    <location>
        <begin position="563"/>
        <end position="581"/>
    </location>
</feature>
<feature type="region of interest" description="Disordered" evidence="7">
    <location>
        <begin position="233"/>
        <end position="259"/>
    </location>
</feature>
<dbReference type="InterPro" id="IPR011701">
    <property type="entry name" value="MFS"/>
</dbReference>
<keyword evidence="5 8" id="KW-1133">Transmembrane helix</keyword>
<dbReference type="InterPro" id="IPR050382">
    <property type="entry name" value="MFS_Na/Anion_cotransporter"/>
</dbReference>
<keyword evidence="2" id="KW-0813">Transport</keyword>
<dbReference type="GO" id="GO:0016020">
    <property type="term" value="C:membrane"/>
    <property type="evidence" value="ECO:0007669"/>
    <property type="project" value="UniProtKB-SubCell"/>
</dbReference>
<dbReference type="InterPro" id="IPR036259">
    <property type="entry name" value="MFS_trans_sf"/>
</dbReference>
<feature type="transmembrane region" description="Helical" evidence="8">
    <location>
        <begin position="655"/>
        <end position="676"/>
    </location>
</feature>
<evidence type="ECO:0000256" key="8">
    <source>
        <dbReference type="SAM" id="Phobius"/>
    </source>
</evidence>
<sequence>MNVYNSEIVSIKSLHSNTSHVSSSSSSTSNSSSQQSSNSLRVPSITGLPQLKNLTAIEINNINKNPFITYPNDKYYIKNIPNINNTTDFTDEIFQTNGQLLTIPDGINHYHHHHNNNNETNLWNLNYNTHSIHKHKTRNNTLFCGPGRKRYLIAFLCCTCLTIVIGMRSEMLGIITNLNNTNTRITFGIKYTTNMKYQMDYKHHHYLHNHIDLLNRSKQMNHININGSIYSKKEQEEQQAGEQQQHQEEEYDDDDDIDHELHTDSNRLLDHIRPSTSLIFKPSEHRKMPWTETIKNDIVENSVFFAYLITSPIGGYLTVNYDSSFLLGSSVAITCGMNLFLPLVETIGNNINAKLIMIILLRLIQGLAEGCLIPSVFGILRFWSPINERSTLVCLSVIGVSLGPLIGLPVCAEIEKKWGWGVVFYIYANLGLIWCIFWWRLIDEKPNKDKKLNKYELNYLKSTISNRILYNHNYTHIPWNKIFTSRPVYAILFTYAADDWTFQISSVCMQSFYQQIYNVDVERTIFFLSFPFLSRSIFVPIGGIFADLLRINTKLSRTTIHKLFAGLGFGLKGIFFIALGYAPSEIYATMLLSLALGFSGLAVAGYAVNVIDLAPNFSGLVMGFANSVSTFTGILSTFIASVVVHKIGLELKNGWRVALCLAAFSQFVAMITYLLFSSSEQQSWAYSPTFENVDKNDVDDDDIDDVDDNNNNNNLNKNRPMEQINHSMI</sequence>
<dbReference type="FunFam" id="1.20.1250.20:FF:000003">
    <property type="entry name" value="Solute carrier family 17 member 3"/>
    <property type="match status" value="1"/>
</dbReference>
<evidence type="ECO:0000256" key="2">
    <source>
        <dbReference type="ARBA" id="ARBA00022448"/>
    </source>
</evidence>
<feature type="compositionally biased region" description="Acidic residues" evidence="7">
    <location>
        <begin position="249"/>
        <end position="258"/>
    </location>
</feature>
<feature type="compositionally biased region" description="Acidic residues" evidence="7">
    <location>
        <begin position="697"/>
        <end position="708"/>
    </location>
</feature>
<feature type="transmembrane region" description="Helical" evidence="8">
    <location>
        <begin position="587"/>
        <end position="608"/>
    </location>
</feature>
<evidence type="ECO:0000259" key="9">
    <source>
        <dbReference type="PROSITE" id="PS50850"/>
    </source>
</evidence>
<name>A0AA84ZSS1_9TREM</name>
<feature type="transmembrane region" description="Helical" evidence="8">
    <location>
        <begin position="620"/>
        <end position="643"/>
    </location>
</feature>
<evidence type="ECO:0000256" key="6">
    <source>
        <dbReference type="ARBA" id="ARBA00023136"/>
    </source>
</evidence>
<feature type="compositionally biased region" description="Low complexity" evidence="7">
    <location>
        <begin position="18"/>
        <end position="40"/>
    </location>
</feature>
<evidence type="ECO:0000313" key="10">
    <source>
        <dbReference type="Proteomes" id="UP000050790"/>
    </source>
</evidence>
<feature type="region of interest" description="Disordered" evidence="7">
    <location>
        <begin position="18"/>
        <end position="44"/>
    </location>
</feature>
<dbReference type="PANTHER" id="PTHR11662:SF456">
    <property type="entry name" value="VESICULAR GLUTAMATE TRANSPORTER, ISOFORM A"/>
    <property type="match status" value="1"/>
</dbReference>
<dbReference type="AlphaFoldDB" id="A0AA84ZSS1"/>
<evidence type="ECO:0000256" key="4">
    <source>
        <dbReference type="ARBA" id="ARBA00022847"/>
    </source>
</evidence>
<feature type="transmembrane region" description="Helical" evidence="8">
    <location>
        <begin position="532"/>
        <end position="551"/>
    </location>
</feature>